<dbReference type="PANTHER" id="PTHR43198">
    <property type="entry name" value="BIFUNCTIONAL TH2 PROTEIN"/>
    <property type="match status" value="1"/>
</dbReference>
<sequence length="228" mass="24703">MTWTTRAFSSRVWDETVGLRREIDALPLLTELADGTLEPRRFAEYLAQDDFYLRGYARALALLASRAPTAESAAFWAAGASGAVAAEVEMHAALLGDDRLAGLPRPAAASPTTRAYVSMLQASVAYESYAVGVAAVLPCYWVYADVGQRLAATGALVEGHPYRAWVAAYDDPVFRESAVTAITLMDEAAEAADDATRAAMAEAFAAATWYEGRFWARSYELEAWPTID</sequence>
<evidence type="ECO:0000313" key="4">
    <source>
        <dbReference type="Proteomes" id="UP000188145"/>
    </source>
</evidence>
<proteinExistence type="predicted"/>
<dbReference type="PANTHER" id="PTHR43198:SF2">
    <property type="entry name" value="SI:CH1073-67J19.1-RELATED"/>
    <property type="match status" value="1"/>
</dbReference>
<dbReference type="Pfam" id="PF03070">
    <property type="entry name" value="TENA_THI-4"/>
    <property type="match status" value="1"/>
</dbReference>
<dbReference type="AlphaFoldDB" id="A0A1Q2CS02"/>
<reference evidence="4" key="1">
    <citation type="submission" date="2017-02" db="EMBL/GenBank/DDBJ databases">
        <title>Tessaracoccus aquaemaris sp. nov., isolated from the intestine of a Korean rockfish, Sebastes schlegelii, in a marine aquaculture pond.</title>
        <authorList>
            <person name="Tak E.J."/>
            <person name="Bae J.-W."/>
        </authorList>
    </citation>
    <scope>NUCLEOTIDE SEQUENCE [LARGE SCALE GENOMIC DNA]</scope>
    <source>
        <strain evidence="4">NSG39</strain>
    </source>
</reference>
<dbReference type="OrthoDB" id="34166at2"/>
<feature type="domain" description="Thiaminase-2/PQQC" evidence="2">
    <location>
        <begin position="27"/>
        <end position="220"/>
    </location>
</feature>
<dbReference type="InterPro" id="IPR050967">
    <property type="entry name" value="Thiamine_Salvage_TenA"/>
</dbReference>
<evidence type="ECO:0000259" key="2">
    <source>
        <dbReference type="Pfam" id="PF03070"/>
    </source>
</evidence>
<dbReference type="KEGG" id="tes:BW730_16750"/>
<dbReference type="InterPro" id="IPR004305">
    <property type="entry name" value="Thiaminase-2/PQQC"/>
</dbReference>
<accession>A0A1Q2CS02</accession>
<evidence type="ECO:0000256" key="1">
    <source>
        <dbReference type="ARBA" id="ARBA00004948"/>
    </source>
</evidence>
<dbReference type="CDD" id="cd19365">
    <property type="entry name" value="TenA_C-like"/>
    <property type="match status" value="1"/>
</dbReference>
<gene>
    <name evidence="3" type="ORF">BW730_16750</name>
</gene>
<organism evidence="3 4">
    <name type="scientific">Tessaracoccus aquimaris</name>
    <dbReference type="NCBI Taxonomy" id="1332264"/>
    <lineage>
        <taxon>Bacteria</taxon>
        <taxon>Bacillati</taxon>
        <taxon>Actinomycetota</taxon>
        <taxon>Actinomycetes</taxon>
        <taxon>Propionibacteriales</taxon>
        <taxon>Propionibacteriaceae</taxon>
        <taxon>Tessaracoccus</taxon>
    </lineage>
</organism>
<dbReference type="SUPFAM" id="SSF48613">
    <property type="entry name" value="Heme oxygenase-like"/>
    <property type="match status" value="1"/>
</dbReference>
<comment type="pathway">
    <text evidence="1">Cofactor biosynthesis; thiamine diphosphate biosynthesis.</text>
</comment>
<keyword evidence="4" id="KW-1185">Reference proteome</keyword>
<dbReference type="Proteomes" id="UP000188145">
    <property type="component" value="Chromosome"/>
</dbReference>
<dbReference type="Gene3D" id="1.20.910.10">
    <property type="entry name" value="Heme oxygenase-like"/>
    <property type="match status" value="1"/>
</dbReference>
<dbReference type="RefSeq" id="WP_077687250.1">
    <property type="nucleotide sequence ID" value="NZ_CP019606.1"/>
</dbReference>
<dbReference type="STRING" id="1332264.BW730_16750"/>
<dbReference type="EMBL" id="CP019606">
    <property type="protein sequence ID" value="AQP48896.1"/>
    <property type="molecule type" value="Genomic_DNA"/>
</dbReference>
<evidence type="ECO:0000313" key="3">
    <source>
        <dbReference type="EMBL" id="AQP48896.1"/>
    </source>
</evidence>
<name>A0A1Q2CS02_9ACTN</name>
<dbReference type="InterPro" id="IPR016084">
    <property type="entry name" value="Haem_Oase-like_multi-hlx"/>
</dbReference>
<protein>
    <recommendedName>
        <fullName evidence="2">Thiaminase-2/PQQC domain-containing protein</fullName>
    </recommendedName>
</protein>
<dbReference type="GO" id="GO:0005829">
    <property type="term" value="C:cytosol"/>
    <property type="evidence" value="ECO:0007669"/>
    <property type="project" value="TreeGrafter"/>
</dbReference>